<accession>A0ABV3X9Q9</accession>
<dbReference type="RefSeq" id="WP_369202925.1">
    <property type="nucleotide sequence ID" value="NZ_JBFNXQ010000004.1"/>
</dbReference>
<keyword evidence="4" id="KW-1185">Reference proteome</keyword>
<feature type="region of interest" description="Disordered" evidence="1">
    <location>
        <begin position="1"/>
        <end position="61"/>
    </location>
</feature>
<keyword evidence="2" id="KW-0812">Transmembrane</keyword>
<feature type="transmembrane region" description="Helical" evidence="2">
    <location>
        <begin position="122"/>
        <end position="144"/>
    </location>
</feature>
<dbReference type="Proteomes" id="UP001560045">
    <property type="component" value="Unassembled WGS sequence"/>
</dbReference>
<gene>
    <name evidence="3" type="ORF">ABQ292_02655</name>
</gene>
<feature type="compositionally biased region" description="Gly residues" evidence="1">
    <location>
        <begin position="30"/>
        <end position="47"/>
    </location>
</feature>
<sequence>MTERDPSTRQVGGEPPADDWREQTTPGLLPVGGGASSVDPGGYGYPGSGQSYSTTPDHPTKPVIVRRPDGLAGLLLLLAGVAAAVSLVLRWLREPGDIGWDLVRRGFDEFGGGFGDLVGSGFWQPPAVVLGGGVLFVLGLLLWLPARTHRFLGVLALFVSLLALAAVLVPLASESWDPGAFRLGFWFACAVGALGLLGALKAMLTGPRYGTR</sequence>
<evidence type="ECO:0000313" key="3">
    <source>
        <dbReference type="EMBL" id="MEX5717266.1"/>
    </source>
</evidence>
<protein>
    <recommendedName>
        <fullName evidence="5">Tryptophan-associated transmembrane protein (Trp_oprn_chp)</fullName>
    </recommendedName>
</protein>
<evidence type="ECO:0000256" key="1">
    <source>
        <dbReference type="SAM" id="MobiDB-lite"/>
    </source>
</evidence>
<keyword evidence="2" id="KW-0472">Membrane</keyword>
<feature type="transmembrane region" description="Helical" evidence="2">
    <location>
        <begin position="151"/>
        <end position="171"/>
    </location>
</feature>
<feature type="transmembrane region" description="Helical" evidence="2">
    <location>
        <begin position="183"/>
        <end position="204"/>
    </location>
</feature>
<proteinExistence type="predicted"/>
<evidence type="ECO:0008006" key="5">
    <source>
        <dbReference type="Google" id="ProtNLM"/>
    </source>
</evidence>
<reference evidence="3 4" key="1">
    <citation type="submission" date="2024-06" db="EMBL/GenBank/DDBJ databases">
        <title>Draft genome sequence of Geodermatophilus badlandi, a novel member of the Geodermatophilaceae isolated from badland sedimentary rocks in the Red desert, Wyoming, USA.</title>
        <authorList>
            <person name="Ben Tekaya S."/>
            <person name="Nouioui I."/>
            <person name="Flores G.M."/>
            <person name="Shaal M.N."/>
            <person name="Bredoire F."/>
            <person name="Basile F."/>
            <person name="Van Diepen L."/>
            <person name="Ward N.L."/>
        </authorList>
    </citation>
    <scope>NUCLEOTIDE SEQUENCE [LARGE SCALE GENOMIC DNA]</scope>
    <source>
        <strain evidence="3 4">WL48A</strain>
    </source>
</reference>
<evidence type="ECO:0000313" key="4">
    <source>
        <dbReference type="Proteomes" id="UP001560045"/>
    </source>
</evidence>
<feature type="transmembrane region" description="Helical" evidence="2">
    <location>
        <begin position="71"/>
        <end position="92"/>
    </location>
</feature>
<organism evidence="3 4">
    <name type="scientific">Geodermatophilus maliterrae</name>
    <dbReference type="NCBI Taxonomy" id="3162531"/>
    <lineage>
        <taxon>Bacteria</taxon>
        <taxon>Bacillati</taxon>
        <taxon>Actinomycetota</taxon>
        <taxon>Actinomycetes</taxon>
        <taxon>Geodermatophilales</taxon>
        <taxon>Geodermatophilaceae</taxon>
        <taxon>Geodermatophilus</taxon>
    </lineage>
</organism>
<dbReference type="EMBL" id="JBFNXQ010000004">
    <property type="protein sequence ID" value="MEX5717266.1"/>
    <property type="molecule type" value="Genomic_DNA"/>
</dbReference>
<comment type="caution">
    <text evidence="3">The sequence shown here is derived from an EMBL/GenBank/DDBJ whole genome shotgun (WGS) entry which is preliminary data.</text>
</comment>
<evidence type="ECO:0000256" key="2">
    <source>
        <dbReference type="SAM" id="Phobius"/>
    </source>
</evidence>
<name>A0ABV3X9Q9_9ACTN</name>
<keyword evidence="2" id="KW-1133">Transmembrane helix</keyword>